<reference evidence="2 3" key="1">
    <citation type="submission" date="2017-11" db="EMBL/GenBank/DDBJ databases">
        <title>De-novo sequencing of pomegranate (Punica granatum L.) genome.</title>
        <authorList>
            <person name="Akparov Z."/>
            <person name="Amiraslanov A."/>
            <person name="Hajiyeva S."/>
            <person name="Abbasov M."/>
            <person name="Kaur K."/>
            <person name="Hamwieh A."/>
            <person name="Solovyev V."/>
            <person name="Salamov A."/>
            <person name="Braich B."/>
            <person name="Kosarev P."/>
            <person name="Mahmoud A."/>
            <person name="Hajiyev E."/>
            <person name="Babayeva S."/>
            <person name="Izzatullayeva V."/>
            <person name="Mammadov A."/>
            <person name="Mammadov A."/>
            <person name="Sharifova S."/>
            <person name="Ojaghi J."/>
            <person name="Eynullazada K."/>
            <person name="Bayramov B."/>
            <person name="Abdulazimova A."/>
            <person name="Shahmuradov I."/>
        </authorList>
    </citation>
    <scope>NUCLEOTIDE SEQUENCE [LARGE SCALE GENOMIC DNA]</scope>
    <source>
        <strain evidence="3">cv. AG2017</strain>
        <tissue evidence="2">Leaf</tissue>
    </source>
</reference>
<dbReference type="AlphaFoldDB" id="A0A2I0IMN9"/>
<evidence type="ECO:0000313" key="2">
    <source>
        <dbReference type="EMBL" id="PKI45274.1"/>
    </source>
</evidence>
<keyword evidence="3" id="KW-1185">Reference proteome</keyword>
<dbReference type="EMBL" id="PGOL01002746">
    <property type="protein sequence ID" value="PKI45274.1"/>
    <property type="molecule type" value="Genomic_DNA"/>
</dbReference>
<accession>A0A2I0IMN9</accession>
<comment type="caution">
    <text evidence="2">The sequence shown here is derived from an EMBL/GenBank/DDBJ whole genome shotgun (WGS) entry which is preliminary data.</text>
</comment>
<sequence>MNRIGATGGASDSNRWGGIGDSNRRVMAGVVNPPRQNRENSQFEGSPDPERWRPRFWPPPPNWGRRCPLPIGIIDTLCDLDSVQNNKKFDVVL</sequence>
<name>A0A2I0IMN9_PUNGR</name>
<proteinExistence type="predicted"/>
<dbReference type="Proteomes" id="UP000233551">
    <property type="component" value="Unassembled WGS sequence"/>
</dbReference>
<organism evidence="2 3">
    <name type="scientific">Punica granatum</name>
    <name type="common">Pomegranate</name>
    <dbReference type="NCBI Taxonomy" id="22663"/>
    <lineage>
        <taxon>Eukaryota</taxon>
        <taxon>Viridiplantae</taxon>
        <taxon>Streptophyta</taxon>
        <taxon>Embryophyta</taxon>
        <taxon>Tracheophyta</taxon>
        <taxon>Spermatophyta</taxon>
        <taxon>Magnoliopsida</taxon>
        <taxon>eudicotyledons</taxon>
        <taxon>Gunneridae</taxon>
        <taxon>Pentapetalae</taxon>
        <taxon>rosids</taxon>
        <taxon>malvids</taxon>
        <taxon>Myrtales</taxon>
        <taxon>Lythraceae</taxon>
        <taxon>Punica</taxon>
    </lineage>
</organism>
<feature type="region of interest" description="Disordered" evidence="1">
    <location>
        <begin position="1"/>
        <end position="59"/>
    </location>
</feature>
<gene>
    <name evidence="2" type="ORF">CRG98_034354</name>
</gene>
<evidence type="ECO:0000313" key="3">
    <source>
        <dbReference type="Proteomes" id="UP000233551"/>
    </source>
</evidence>
<evidence type="ECO:0000256" key="1">
    <source>
        <dbReference type="SAM" id="MobiDB-lite"/>
    </source>
</evidence>
<protein>
    <submittedName>
        <fullName evidence="2">Uncharacterized protein</fullName>
    </submittedName>
</protein>